<keyword evidence="1" id="KW-0812">Transmembrane</keyword>
<keyword evidence="1" id="KW-1133">Transmembrane helix</keyword>
<feature type="transmembrane region" description="Helical" evidence="1">
    <location>
        <begin position="209"/>
        <end position="233"/>
    </location>
</feature>
<accession>A0A6C0HB57</accession>
<proteinExistence type="predicted"/>
<organism evidence="2">
    <name type="scientific">viral metagenome</name>
    <dbReference type="NCBI Taxonomy" id="1070528"/>
    <lineage>
        <taxon>unclassified sequences</taxon>
        <taxon>metagenomes</taxon>
        <taxon>organismal metagenomes</taxon>
    </lineage>
</organism>
<reference evidence="2" key="1">
    <citation type="journal article" date="2020" name="Nature">
        <title>Giant virus diversity and host interactions through global metagenomics.</title>
        <authorList>
            <person name="Schulz F."/>
            <person name="Roux S."/>
            <person name="Paez-Espino D."/>
            <person name="Jungbluth S."/>
            <person name="Walsh D.A."/>
            <person name="Denef V.J."/>
            <person name="McMahon K.D."/>
            <person name="Konstantinidis K.T."/>
            <person name="Eloe-Fadrosh E.A."/>
            <person name="Kyrpides N.C."/>
            <person name="Woyke T."/>
        </authorList>
    </citation>
    <scope>NUCLEOTIDE SEQUENCE</scope>
    <source>
        <strain evidence="2">GVMAG-M-3300023179-86</strain>
    </source>
</reference>
<protein>
    <submittedName>
        <fullName evidence="2">Uncharacterized protein</fullName>
    </submittedName>
</protein>
<name>A0A6C0HB57_9ZZZZ</name>
<keyword evidence="1" id="KW-0472">Membrane</keyword>
<evidence type="ECO:0000256" key="1">
    <source>
        <dbReference type="SAM" id="Phobius"/>
    </source>
</evidence>
<feature type="transmembrane region" description="Helical" evidence="1">
    <location>
        <begin position="179"/>
        <end position="197"/>
    </location>
</feature>
<dbReference type="AlphaFoldDB" id="A0A6C0HB57"/>
<sequence length="247" mass="28776">MTTNTPPDITDQLNKTLAQINTYIENSAEELRCGPDCQALEATKTLKEKYEAAKANVASAPGELQTAEKNYYTYIMGTSGYNDYITNKLTDQANTVKKNIQTVTNTLINEMKNLNDTYKTSYSSYTYLSKLDKKYNDEIDELEQNIEKASITTGDVTTNDRKTYYEKQNYDDLLEYYKISLWLFYILLIVFTIMLFVMNRGMSIVKKILFFVFFLFFPIFSTSIALWMIRIFYNFTELFPSNVYTKI</sequence>
<dbReference type="EMBL" id="MN739917">
    <property type="protein sequence ID" value="QHT77446.1"/>
    <property type="molecule type" value="Genomic_DNA"/>
</dbReference>
<evidence type="ECO:0000313" key="2">
    <source>
        <dbReference type="EMBL" id="QHT77446.1"/>
    </source>
</evidence>